<gene>
    <name evidence="2" type="ORF">M0R45_038022</name>
</gene>
<protein>
    <recommendedName>
        <fullName evidence="1">F-box domain-containing protein</fullName>
    </recommendedName>
</protein>
<name>A0AAW1W424_RUBAR</name>
<proteinExistence type="predicted"/>
<evidence type="ECO:0000259" key="1">
    <source>
        <dbReference type="PROSITE" id="PS50181"/>
    </source>
</evidence>
<dbReference type="AlphaFoldDB" id="A0AAW1W424"/>
<feature type="domain" description="F-box" evidence="1">
    <location>
        <begin position="7"/>
        <end position="60"/>
    </location>
</feature>
<comment type="caution">
    <text evidence="2">The sequence shown here is derived from an EMBL/GenBank/DDBJ whole genome shotgun (WGS) entry which is preliminary data.</text>
</comment>
<organism evidence="2 3">
    <name type="scientific">Rubus argutus</name>
    <name type="common">Southern blackberry</name>
    <dbReference type="NCBI Taxonomy" id="59490"/>
    <lineage>
        <taxon>Eukaryota</taxon>
        <taxon>Viridiplantae</taxon>
        <taxon>Streptophyta</taxon>
        <taxon>Embryophyta</taxon>
        <taxon>Tracheophyta</taxon>
        <taxon>Spermatophyta</taxon>
        <taxon>Magnoliopsida</taxon>
        <taxon>eudicotyledons</taxon>
        <taxon>Gunneridae</taxon>
        <taxon>Pentapetalae</taxon>
        <taxon>rosids</taxon>
        <taxon>fabids</taxon>
        <taxon>Rosales</taxon>
        <taxon>Rosaceae</taxon>
        <taxon>Rosoideae</taxon>
        <taxon>Rosoideae incertae sedis</taxon>
        <taxon>Rubus</taxon>
    </lineage>
</organism>
<dbReference type="InterPro" id="IPR001810">
    <property type="entry name" value="F-box_dom"/>
</dbReference>
<dbReference type="Pfam" id="PF12937">
    <property type="entry name" value="F-box-like"/>
    <property type="match status" value="1"/>
</dbReference>
<dbReference type="InterPro" id="IPR032675">
    <property type="entry name" value="LRR_dom_sf"/>
</dbReference>
<dbReference type="PANTHER" id="PTHR38926">
    <property type="entry name" value="F-BOX DOMAIN CONTAINING PROTEIN, EXPRESSED"/>
    <property type="match status" value="1"/>
</dbReference>
<dbReference type="EMBL" id="JBEDUW010000007">
    <property type="protein sequence ID" value="KAK9914232.1"/>
    <property type="molecule type" value="Genomic_DNA"/>
</dbReference>
<evidence type="ECO:0000313" key="3">
    <source>
        <dbReference type="Proteomes" id="UP001457282"/>
    </source>
</evidence>
<dbReference type="InterPro" id="IPR036047">
    <property type="entry name" value="F-box-like_dom_sf"/>
</dbReference>
<dbReference type="SUPFAM" id="SSF52047">
    <property type="entry name" value="RNI-like"/>
    <property type="match status" value="1"/>
</dbReference>
<accession>A0AAW1W424</accession>
<dbReference type="PANTHER" id="PTHR38926:SF13">
    <property type="entry name" value="F-BOX DOMAIN CONTAINING PROTEIN, EXPRESSED"/>
    <property type="match status" value="1"/>
</dbReference>
<sequence>MDEEGDSIRREDLPSDVLRKIFELFNDTSDLTWAIARVHCSAVCRAWRSILCDPQLWNTIDLSTMESDCIRIHFEPYVWVSTTAESRLNCVLKSALCLSKGNITALIFNLDLYVPDHLFTYTAERSRNLKRLVMPAWNRIQKAGIGKAIACWKDLESLTIGNIECANYLYLMSQISYNCMNLRELKLIGTCHLFASILVTYLPKLRVLSLRCSKLSNEDLITILDGLQDLEVLNISHCFVIRTPPGKGVITQLDRVILGKASRLRTFITCMKFQSCIMCKRAREDEGIIRWHKYEQGLWKQDEVNSLAL</sequence>
<dbReference type="PROSITE" id="PS50181">
    <property type="entry name" value="FBOX"/>
    <property type="match status" value="1"/>
</dbReference>
<dbReference type="SUPFAM" id="SSF81383">
    <property type="entry name" value="F-box domain"/>
    <property type="match status" value="1"/>
</dbReference>
<keyword evidence="3" id="KW-1185">Reference proteome</keyword>
<dbReference type="Proteomes" id="UP001457282">
    <property type="component" value="Unassembled WGS sequence"/>
</dbReference>
<dbReference type="Gene3D" id="3.80.10.10">
    <property type="entry name" value="Ribonuclease Inhibitor"/>
    <property type="match status" value="1"/>
</dbReference>
<reference evidence="2 3" key="1">
    <citation type="journal article" date="2023" name="G3 (Bethesda)">
        <title>A chromosome-length genome assembly and annotation of blackberry (Rubus argutus, cv. 'Hillquist').</title>
        <authorList>
            <person name="Bruna T."/>
            <person name="Aryal R."/>
            <person name="Dudchenko O."/>
            <person name="Sargent D.J."/>
            <person name="Mead D."/>
            <person name="Buti M."/>
            <person name="Cavallini A."/>
            <person name="Hytonen T."/>
            <person name="Andres J."/>
            <person name="Pham M."/>
            <person name="Weisz D."/>
            <person name="Mascagni F."/>
            <person name="Usai G."/>
            <person name="Natali L."/>
            <person name="Bassil N."/>
            <person name="Fernandez G.E."/>
            <person name="Lomsadze A."/>
            <person name="Armour M."/>
            <person name="Olukolu B."/>
            <person name="Poorten T."/>
            <person name="Britton C."/>
            <person name="Davik J."/>
            <person name="Ashrafi H."/>
            <person name="Aiden E.L."/>
            <person name="Borodovsky M."/>
            <person name="Worthington M."/>
        </authorList>
    </citation>
    <scope>NUCLEOTIDE SEQUENCE [LARGE SCALE GENOMIC DNA]</scope>
    <source>
        <strain evidence="2">PI 553951</strain>
    </source>
</reference>
<evidence type="ECO:0000313" key="2">
    <source>
        <dbReference type="EMBL" id="KAK9914232.1"/>
    </source>
</evidence>
<dbReference type="Gene3D" id="1.20.1280.50">
    <property type="match status" value="1"/>
</dbReference>